<keyword evidence="2" id="KW-1185">Reference proteome</keyword>
<evidence type="ECO:0000313" key="1">
    <source>
        <dbReference type="EMBL" id="GAA1917058.1"/>
    </source>
</evidence>
<keyword evidence="1" id="KW-0378">Hydrolase</keyword>
<reference evidence="1 2" key="1">
    <citation type="journal article" date="2019" name="Int. J. Syst. Evol. Microbiol.">
        <title>The Global Catalogue of Microorganisms (GCM) 10K type strain sequencing project: providing services to taxonomists for standard genome sequencing and annotation.</title>
        <authorList>
            <consortium name="The Broad Institute Genomics Platform"/>
            <consortium name="The Broad Institute Genome Sequencing Center for Infectious Disease"/>
            <person name="Wu L."/>
            <person name="Ma J."/>
        </authorList>
    </citation>
    <scope>NUCLEOTIDE SEQUENCE [LARGE SCALE GENOMIC DNA]</scope>
    <source>
        <strain evidence="1 2">JCM 13581</strain>
    </source>
</reference>
<dbReference type="InterPro" id="IPR023198">
    <property type="entry name" value="PGP-like_dom2"/>
</dbReference>
<dbReference type="SFLD" id="SFLDG01129">
    <property type="entry name" value="C1.5:_HAD__Beta-PGM__Phosphata"/>
    <property type="match status" value="1"/>
</dbReference>
<dbReference type="NCBIfam" id="TIGR01509">
    <property type="entry name" value="HAD-SF-IA-v3"/>
    <property type="match status" value="1"/>
</dbReference>
<evidence type="ECO:0000313" key="2">
    <source>
        <dbReference type="Proteomes" id="UP001501303"/>
    </source>
</evidence>
<protein>
    <submittedName>
        <fullName evidence="1">HAD family hydrolase</fullName>
    </submittedName>
</protein>
<dbReference type="Pfam" id="PF00702">
    <property type="entry name" value="Hydrolase"/>
    <property type="match status" value="1"/>
</dbReference>
<dbReference type="InterPro" id="IPR050155">
    <property type="entry name" value="HAD-like_hydrolase_sf"/>
</dbReference>
<dbReference type="Gene3D" id="1.10.150.240">
    <property type="entry name" value="Putative phosphatase, domain 2"/>
    <property type="match status" value="1"/>
</dbReference>
<sequence length="237" mass="24133">MTGPAGAVLFDLDGTLVDTPGGMTQVLRAVLRETGREVADDRLRATVGRPLAASFAGLLGLPADHRDVGRAVGRARELFTETVIPTARDLVFPGVPELLARLREQGRPLAIVTSKVRTSAEELLGATGLADAFDTLSCHGMAARGKPHGDLALLAAAALDTPPGRCVVVGDAVDDMSMARAAGMTGYGVDYGVATEGELRTAGARDVVGSAGALPALLGCADRPSSGLTATGPPAVR</sequence>
<dbReference type="InterPro" id="IPR036412">
    <property type="entry name" value="HAD-like_sf"/>
</dbReference>
<dbReference type="SFLD" id="SFLDS00003">
    <property type="entry name" value="Haloacid_Dehalogenase"/>
    <property type="match status" value="1"/>
</dbReference>
<name>A0ABN2PE69_9ACTN</name>
<organism evidence="1 2">
    <name type="scientific">Streptomyces sodiiphilus</name>
    <dbReference type="NCBI Taxonomy" id="226217"/>
    <lineage>
        <taxon>Bacteria</taxon>
        <taxon>Bacillati</taxon>
        <taxon>Actinomycetota</taxon>
        <taxon>Actinomycetes</taxon>
        <taxon>Kitasatosporales</taxon>
        <taxon>Streptomycetaceae</taxon>
        <taxon>Streptomyces</taxon>
    </lineage>
</organism>
<dbReference type="RefSeq" id="WP_344262058.1">
    <property type="nucleotide sequence ID" value="NZ_BAAAMJ010000029.1"/>
</dbReference>
<dbReference type="InterPro" id="IPR023214">
    <property type="entry name" value="HAD_sf"/>
</dbReference>
<dbReference type="EMBL" id="BAAAMJ010000029">
    <property type="protein sequence ID" value="GAA1917058.1"/>
    <property type="molecule type" value="Genomic_DNA"/>
</dbReference>
<accession>A0ABN2PE69</accession>
<dbReference type="InterPro" id="IPR006439">
    <property type="entry name" value="HAD-SF_hydro_IA"/>
</dbReference>
<comment type="caution">
    <text evidence="1">The sequence shown here is derived from an EMBL/GenBank/DDBJ whole genome shotgun (WGS) entry which is preliminary data.</text>
</comment>
<proteinExistence type="predicted"/>
<dbReference type="PANTHER" id="PTHR43434">
    <property type="entry name" value="PHOSPHOGLYCOLATE PHOSPHATASE"/>
    <property type="match status" value="1"/>
</dbReference>
<dbReference type="GO" id="GO:0016787">
    <property type="term" value="F:hydrolase activity"/>
    <property type="evidence" value="ECO:0007669"/>
    <property type="project" value="UniProtKB-KW"/>
</dbReference>
<dbReference type="Gene3D" id="3.40.50.1000">
    <property type="entry name" value="HAD superfamily/HAD-like"/>
    <property type="match status" value="1"/>
</dbReference>
<dbReference type="PANTHER" id="PTHR43434:SF1">
    <property type="entry name" value="PHOSPHOGLYCOLATE PHOSPHATASE"/>
    <property type="match status" value="1"/>
</dbReference>
<dbReference type="NCBIfam" id="TIGR01549">
    <property type="entry name" value="HAD-SF-IA-v1"/>
    <property type="match status" value="1"/>
</dbReference>
<dbReference type="SUPFAM" id="SSF56784">
    <property type="entry name" value="HAD-like"/>
    <property type="match status" value="1"/>
</dbReference>
<gene>
    <name evidence="1" type="ORF">GCM10009716_27720</name>
</gene>
<dbReference type="Proteomes" id="UP001501303">
    <property type="component" value="Unassembled WGS sequence"/>
</dbReference>